<protein>
    <submittedName>
        <fullName evidence="2">DNA ligase</fullName>
    </submittedName>
</protein>
<feature type="domain" description="BRCT" evidence="1">
    <location>
        <begin position="33"/>
        <end position="116"/>
    </location>
</feature>
<gene>
    <name evidence="2" type="ORF">JCM19232_5530</name>
</gene>
<dbReference type="SMART" id="SM00292">
    <property type="entry name" value="BRCT"/>
    <property type="match status" value="1"/>
</dbReference>
<dbReference type="InterPro" id="IPR036420">
    <property type="entry name" value="BRCT_dom_sf"/>
</dbReference>
<dbReference type="GO" id="GO:0016874">
    <property type="term" value="F:ligase activity"/>
    <property type="evidence" value="ECO:0007669"/>
    <property type="project" value="UniProtKB-KW"/>
</dbReference>
<name>A0A0B8PEH3_9VIBR</name>
<comment type="caution">
    <text evidence="2">The sequence shown here is derived from an EMBL/GenBank/DDBJ whole genome shotgun (WGS) entry which is preliminary data.</text>
</comment>
<dbReference type="CDD" id="cd17748">
    <property type="entry name" value="BRCT_DNA_ligase_like"/>
    <property type="match status" value="1"/>
</dbReference>
<dbReference type="InterPro" id="IPR001357">
    <property type="entry name" value="BRCT_dom"/>
</dbReference>
<keyword evidence="2" id="KW-0436">Ligase</keyword>
<reference evidence="2 3" key="2">
    <citation type="submission" date="2015-01" db="EMBL/GenBank/DDBJ databases">
        <authorList>
            <consortium name="NBRP consortium"/>
            <person name="Sawabe T."/>
            <person name="Meirelles P."/>
            <person name="Feng G."/>
            <person name="Sayaka M."/>
            <person name="Hattori M."/>
            <person name="Ohkuma M."/>
        </authorList>
    </citation>
    <scope>NUCLEOTIDE SEQUENCE [LARGE SCALE GENOMIC DNA]</scope>
    <source>
        <strain evidence="2 3">JCM19232</strain>
    </source>
</reference>
<organism evidence="2 3">
    <name type="scientific">Vibrio ishigakensis</name>
    <dbReference type="NCBI Taxonomy" id="1481914"/>
    <lineage>
        <taxon>Bacteria</taxon>
        <taxon>Pseudomonadati</taxon>
        <taxon>Pseudomonadota</taxon>
        <taxon>Gammaproteobacteria</taxon>
        <taxon>Vibrionales</taxon>
        <taxon>Vibrionaceae</taxon>
        <taxon>Vibrio</taxon>
    </lineage>
</organism>
<dbReference type="AlphaFoldDB" id="A0A0B8PEH3"/>
<dbReference type="SUPFAM" id="SSF52113">
    <property type="entry name" value="BRCT domain"/>
    <property type="match status" value="1"/>
</dbReference>
<reference evidence="2 3" key="1">
    <citation type="submission" date="2015-01" db="EMBL/GenBank/DDBJ databases">
        <title>Vibrio sp. C5 JCM 19232 whole genome shotgun sequence.</title>
        <authorList>
            <person name="Sawabe T."/>
            <person name="Meirelles P."/>
            <person name="Feng G."/>
            <person name="Sayaka M."/>
            <person name="Hattori M."/>
            <person name="Ohkuma M."/>
        </authorList>
    </citation>
    <scope>NUCLEOTIDE SEQUENCE [LARGE SCALE GENOMIC DNA]</scope>
    <source>
        <strain evidence="2 3">JCM19232</strain>
    </source>
</reference>
<sequence>MHAFFAQQRNQDVIRELVELGINWPEIEEIASPDELPLAGMTVVLTGTLSQLNRSDAKAALQKMGAKVTGSVSKKTDILFAGANAGSKLAKATDLGVKVQTEEQLLELAQKHNALT</sequence>
<evidence type="ECO:0000259" key="1">
    <source>
        <dbReference type="PROSITE" id="PS50172"/>
    </source>
</evidence>
<dbReference type="Proteomes" id="UP000031670">
    <property type="component" value="Unassembled WGS sequence"/>
</dbReference>
<accession>A0A0B8PEH3</accession>
<dbReference type="EMBL" id="BBSA01000003">
    <property type="protein sequence ID" value="GAM61229.1"/>
    <property type="molecule type" value="Genomic_DNA"/>
</dbReference>
<evidence type="ECO:0000313" key="3">
    <source>
        <dbReference type="Proteomes" id="UP000031670"/>
    </source>
</evidence>
<proteinExistence type="predicted"/>
<dbReference type="PROSITE" id="PS50172">
    <property type="entry name" value="BRCT"/>
    <property type="match status" value="1"/>
</dbReference>
<dbReference type="Gene3D" id="3.40.50.10190">
    <property type="entry name" value="BRCT domain"/>
    <property type="match status" value="1"/>
</dbReference>
<evidence type="ECO:0000313" key="2">
    <source>
        <dbReference type="EMBL" id="GAM61229.1"/>
    </source>
</evidence>
<dbReference type="Pfam" id="PF00533">
    <property type="entry name" value="BRCT"/>
    <property type="match status" value="1"/>
</dbReference>